<dbReference type="InterPro" id="IPR007511">
    <property type="entry name" value="DUF501"/>
</dbReference>
<dbReference type="Pfam" id="PF04417">
    <property type="entry name" value="DUF501"/>
    <property type="match status" value="1"/>
</dbReference>
<evidence type="ECO:0000313" key="2">
    <source>
        <dbReference type="Proteomes" id="UP001621714"/>
    </source>
</evidence>
<reference evidence="1 2" key="1">
    <citation type="submission" date="2024-02" db="EMBL/GenBank/DDBJ databases">
        <title>Marinospirillum sp. MEB 164 isolated from Lonar lake sediment.</title>
        <authorList>
            <person name="Joshi A."/>
            <person name="Thite S."/>
        </authorList>
    </citation>
    <scope>NUCLEOTIDE SEQUENCE [LARGE SCALE GENOMIC DNA]</scope>
    <source>
        <strain evidence="1 2">MEB164</strain>
    </source>
</reference>
<accession>A0ABW8PY00</accession>
<comment type="caution">
    <text evidence="1">The sequence shown here is derived from an EMBL/GenBank/DDBJ whole genome shotgun (WGS) entry which is preliminary data.</text>
</comment>
<proteinExistence type="predicted"/>
<name>A0ABW8PY00_9GAMM</name>
<dbReference type="EMBL" id="JBANFI010000003">
    <property type="protein sequence ID" value="MFK7160706.1"/>
    <property type="molecule type" value="Genomic_DNA"/>
</dbReference>
<evidence type="ECO:0000313" key="1">
    <source>
        <dbReference type="EMBL" id="MFK7160706.1"/>
    </source>
</evidence>
<dbReference type="Proteomes" id="UP001621714">
    <property type="component" value="Unassembled WGS sequence"/>
</dbReference>
<dbReference type="RefSeq" id="WP_405338674.1">
    <property type="nucleotide sequence ID" value="NZ_JBANFI010000003.1"/>
</dbReference>
<gene>
    <name evidence="1" type="ORF">V6U78_06610</name>
</gene>
<sequence length="173" mass="19610">MFLRVQLAPTEEHLQQITADIGRVPRGVQAVMATDRHGHPLAVQVASLIDDHPFPTLYWLTSRHLAKEISHLEAAGVIKQLEARLQDDPALMEAYRLSHQDYVTRRWAAMTPAEQQRIDALGYRDVFEKRGVGGIENWQQVRCLHTQYAHHLAGYNVIGELLDQEYGIAATLP</sequence>
<organism evidence="1 2">
    <name type="scientific">Marinospirillum alkalitolerans</name>
    <dbReference type="NCBI Taxonomy" id="3123374"/>
    <lineage>
        <taxon>Bacteria</taxon>
        <taxon>Pseudomonadati</taxon>
        <taxon>Pseudomonadota</taxon>
        <taxon>Gammaproteobacteria</taxon>
        <taxon>Oceanospirillales</taxon>
        <taxon>Oceanospirillaceae</taxon>
        <taxon>Marinospirillum</taxon>
    </lineage>
</organism>
<protein>
    <submittedName>
        <fullName evidence="1">DUF501 domain-containing protein</fullName>
    </submittedName>
</protein>
<dbReference type="PANTHER" id="PTHR37163:SF1">
    <property type="entry name" value="DUF501 DOMAIN-CONTAINING PROTEIN"/>
    <property type="match status" value="1"/>
</dbReference>
<keyword evidence="2" id="KW-1185">Reference proteome</keyword>
<dbReference type="PANTHER" id="PTHR37163">
    <property type="entry name" value="CONSERVED PROTEIN"/>
    <property type="match status" value="1"/>
</dbReference>